<organism evidence="8 9">
    <name type="scientific">Fistulina hepatica ATCC 64428</name>
    <dbReference type="NCBI Taxonomy" id="1128425"/>
    <lineage>
        <taxon>Eukaryota</taxon>
        <taxon>Fungi</taxon>
        <taxon>Dikarya</taxon>
        <taxon>Basidiomycota</taxon>
        <taxon>Agaricomycotina</taxon>
        <taxon>Agaricomycetes</taxon>
        <taxon>Agaricomycetidae</taxon>
        <taxon>Agaricales</taxon>
        <taxon>Fistulinaceae</taxon>
        <taxon>Fistulina</taxon>
    </lineage>
</organism>
<dbReference type="GO" id="GO:0005739">
    <property type="term" value="C:mitochondrion"/>
    <property type="evidence" value="ECO:0007669"/>
    <property type="project" value="TreeGrafter"/>
</dbReference>
<dbReference type="EMBL" id="KN881675">
    <property type="protein sequence ID" value="KIY50511.1"/>
    <property type="molecule type" value="Genomic_DNA"/>
</dbReference>
<dbReference type="Gene3D" id="3.90.230.10">
    <property type="entry name" value="Creatinase/methionine aminopeptidase superfamily"/>
    <property type="match status" value="1"/>
</dbReference>
<dbReference type="Gene3D" id="3.40.350.10">
    <property type="entry name" value="Creatinase/prolidase N-terminal domain"/>
    <property type="match status" value="1"/>
</dbReference>
<dbReference type="AlphaFoldDB" id="A0A0D7AGU1"/>
<dbReference type="CDD" id="cd01087">
    <property type="entry name" value="Prolidase"/>
    <property type="match status" value="1"/>
</dbReference>
<keyword evidence="5" id="KW-0464">Manganese</keyword>
<dbReference type="PROSITE" id="PS00491">
    <property type="entry name" value="PROLINE_PEPTIDASE"/>
    <property type="match status" value="1"/>
</dbReference>
<accession>A0A0D7AGU1</accession>
<evidence type="ECO:0000256" key="2">
    <source>
        <dbReference type="ARBA" id="ARBA00008766"/>
    </source>
</evidence>
<dbReference type="PANTHER" id="PTHR43226:SF4">
    <property type="entry name" value="XAA-PRO AMINOPEPTIDASE 3"/>
    <property type="match status" value="1"/>
</dbReference>
<evidence type="ECO:0000259" key="7">
    <source>
        <dbReference type="SMART" id="SM01011"/>
    </source>
</evidence>
<dbReference type="InterPro" id="IPR001131">
    <property type="entry name" value="Peptidase_M24B_aminopep-P_CS"/>
</dbReference>
<dbReference type="GO" id="GO:0070006">
    <property type="term" value="F:metalloaminopeptidase activity"/>
    <property type="evidence" value="ECO:0007669"/>
    <property type="project" value="InterPro"/>
</dbReference>
<dbReference type="GO" id="GO:0030145">
    <property type="term" value="F:manganese ion binding"/>
    <property type="evidence" value="ECO:0007669"/>
    <property type="project" value="InterPro"/>
</dbReference>
<dbReference type="OrthoDB" id="4215474at2759"/>
<dbReference type="SMART" id="SM01011">
    <property type="entry name" value="AMP_N"/>
    <property type="match status" value="1"/>
</dbReference>
<keyword evidence="3 6" id="KW-0479">Metal-binding</keyword>
<protein>
    <recommendedName>
        <fullName evidence="7">Aminopeptidase P N-terminal domain-containing protein</fullName>
    </recommendedName>
</protein>
<feature type="domain" description="Aminopeptidase P N-terminal" evidence="7">
    <location>
        <begin position="35"/>
        <end position="170"/>
    </location>
</feature>
<dbReference type="InterPro" id="IPR036005">
    <property type="entry name" value="Creatinase/aminopeptidase-like"/>
</dbReference>
<dbReference type="Pfam" id="PF00557">
    <property type="entry name" value="Peptidase_M24"/>
    <property type="match status" value="1"/>
</dbReference>
<evidence type="ECO:0000256" key="6">
    <source>
        <dbReference type="RuleBase" id="RU000590"/>
    </source>
</evidence>
<evidence type="ECO:0000256" key="3">
    <source>
        <dbReference type="ARBA" id="ARBA00022723"/>
    </source>
</evidence>
<evidence type="ECO:0000256" key="1">
    <source>
        <dbReference type="ARBA" id="ARBA00001936"/>
    </source>
</evidence>
<dbReference type="Pfam" id="PF05195">
    <property type="entry name" value="AMP_N"/>
    <property type="match status" value="1"/>
</dbReference>
<keyword evidence="9" id="KW-1185">Reference proteome</keyword>
<reference evidence="8 9" key="1">
    <citation type="journal article" date="2015" name="Fungal Genet. Biol.">
        <title>Evolution of novel wood decay mechanisms in Agaricales revealed by the genome sequences of Fistulina hepatica and Cylindrobasidium torrendii.</title>
        <authorList>
            <person name="Floudas D."/>
            <person name="Held B.W."/>
            <person name="Riley R."/>
            <person name="Nagy L.G."/>
            <person name="Koehler G."/>
            <person name="Ransdell A.S."/>
            <person name="Younus H."/>
            <person name="Chow J."/>
            <person name="Chiniquy J."/>
            <person name="Lipzen A."/>
            <person name="Tritt A."/>
            <person name="Sun H."/>
            <person name="Haridas S."/>
            <person name="LaButti K."/>
            <person name="Ohm R.A."/>
            <person name="Kues U."/>
            <person name="Blanchette R.A."/>
            <person name="Grigoriev I.V."/>
            <person name="Minto R.E."/>
            <person name="Hibbett D.S."/>
        </authorList>
    </citation>
    <scope>NUCLEOTIDE SEQUENCE [LARGE SCALE GENOMIC DNA]</scope>
    <source>
        <strain evidence="8 9">ATCC 64428</strain>
    </source>
</reference>
<sequence>MSSKPSLRAKPTTFGQPLAYSHPHLVKRNELTPGIPREDYMDRRRRLMDRLPPGSIVVCLGAPIKYMSASTYRYRPDSDLWYLTGFEEPDVALILEKKSSSRGYWMTLFCAGERSESQGRWDGARTSFEQSKLMFDVDDVQSITKFPSALKSRYSAASYIYTEAQIPKKSVGSRLFDKYMPRMDHLPGDFVTALGRVLDVIPVSKVRQLAPQIMPLRAIKSLSEQAVMRRAGQISGRAHAKVMRFTEEGLSEADIEAHFEYICRRAGAQRLAYVPVVGSGPNGCIIHYTSNNQLVKNGELVTIDAACEYNGYASDITRSYPVSGEFTPPQRDIYSAVLAAQRQLIAECDLSLGNSLQDLHARSCDLLRQELNQLPGFNLSKSDLTRHLYPHYLSHPLGIDLHESQCFDRAARLQEGIVITIEPGVYVPPTSRFPKHYHNIGIRIEDMVLITQSGPVVLSAEAPKEIVDVEGACQGILGLEAF</sequence>
<dbReference type="InterPro" id="IPR007865">
    <property type="entry name" value="Aminopep_P_N"/>
</dbReference>
<evidence type="ECO:0000313" key="8">
    <source>
        <dbReference type="EMBL" id="KIY50511.1"/>
    </source>
</evidence>
<dbReference type="SUPFAM" id="SSF53092">
    <property type="entry name" value="Creatinase/prolidase N-terminal domain"/>
    <property type="match status" value="1"/>
</dbReference>
<comment type="similarity">
    <text evidence="2 6">Belongs to the peptidase M24B family.</text>
</comment>
<evidence type="ECO:0000256" key="4">
    <source>
        <dbReference type="ARBA" id="ARBA00022801"/>
    </source>
</evidence>
<evidence type="ECO:0000256" key="5">
    <source>
        <dbReference type="ARBA" id="ARBA00023211"/>
    </source>
</evidence>
<proteinExistence type="inferred from homology"/>
<keyword evidence="4" id="KW-0378">Hydrolase</keyword>
<evidence type="ECO:0000313" key="9">
    <source>
        <dbReference type="Proteomes" id="UP000054144"/>
    </source>
</evidence>
<gene>
    <name evidence="8" type="ORF">FISHEDRAFT_64719</name>
</gene>
<dbReference type="Proteomes" id="UP000054144">
    <property type="component" value="Unassembled WGS sequence"/>
</dbReference>
<dbReference type="InterPro" id="IPR000994">
    <property type="entry name" value="Pept_M24"/>
</dbReference>
<dbReference type="InterPro" id="IPR052433">
    <property type="entry name" value="X-Pro_dipept-like"/>
</dbReference>
<dbReference type="InterPro" id="IPR029149">
    <property type="entry name" value="Creatin/AminoP/Spt16_N"/>
</dbReference>
<comment type="cofactor">
    <cofactor evidence="1">
        <name>Mn(2+)</name>
        <dbReference type="ChEBI" id="CHEBI:29035"/>
    </cofactor>
</comment>
<dbReference type="PANTHER" id="PTHR43226">
    <property type="entry name" value="XAA-PRO AMINOPEPTIDASE 3"/>
    <property type="match status" value="1"/>
</dbReference>
<dbReference type="SUPFAM" id="SSF55920">
    <property type="entry name" value="Creatinase/aminopeptidase"/>
    <property type="match status" value="1"/>
</dbReference>
<name>A0A0D7AGU1_9AGAR</name>
<dbReference type="GO" id="GO:0006508">
    <property type="term" value="P:proteolysis"/>
    <property type="evidence" value="ECO:0007669"/>
    <property type="project" value="TreeGrafter"/>
</dbReference>